<protein>
    <submittedName>
        <fullName evidence="1">Uncharacterized protein</fullName>
    </submittedName>
</protein>
<dbReference type="AlphaFoldDB" id="A0AAV4UV84"/>
<accession>A0AAV4UV84</accession>
<gene>
    <name evidence="1" type="ORF">CDAR_127431</name>
</gene>
<comment type="caution">
    <text evidence="1">The sequence shown here is derived from an EMBL/GenBank/DDBJ whole genome shotgun (WGS) entry which is preliminary data.</text>
</comment>
<organism evidence="1 2">
    <name type="scientific">Caerostris darwini</name>
    <dbReference type="NCBI Taxonomy" id="1538125"/>
    <lineage>
        <taxon>Eukaryota</taxon>
        <taxon>Metazoa</taxon>
        <taxon>Ecdysozoa</taxon>
        <taxon>Arthropoda</taxon>
        <taxon>Chelicerata</taxon>
        <taxon>Arachnida</taxon>
        <taxon>Araneae</taxon>
        <taxon>Araneomorphae</taxon>
        <taxon>Entelegynae</taxon>
        <taxon>Araneoidea</taxon>
        <taxon>Araneidae</taxon>
        <taxon>Caerostris</taxon>
    </lineage>
</organism>
<reference evidence="1 2" key="1">
    <citation type="submission" date="2021-06" db="EMBL/GenBank/DDBJ databases">
        <title>Caerostris darwini draft genome.</title>
        <authorList>
            <person name="Kono N."/>
            <person name="Arakawa K."/>
        </authorList>
    </citation>
    <scope>NUCLEOTIDE SEQUENCE [LARGE SCALE GENOMIC DNA]</scope>
</reference>
<dbReference type="Proteomes" id="UP001054837">
    <property type="component" value="Unassembled WGS sequence"/>
</dbReference>
<dbReference type="EMBL" id="BPLQ01011964">
    <property type="protein sequence ID" value="GIY61651.1"/>
    <property type="molecule type" value="Genomic_DNA"/>
</dbReference>
<evidence type="ECO:0000313" key="2">
    <source>
        <dbReference type="Proteomes" id="UP001054837"/>
    </source>
</evidence>
<keyword evidence="2" id="KW-1185">Reference proteome</keyword>
<proteinExistence type="predicted"/>
<sequence>MKPQARAKFLARTFSNMKVLRAYRYPPWKKPYTQANSTYPLYPCRETKAARIPAITSREAWARYWRAIRHWTLFLTTTNPRAAQPSREPSPRYSCRRSRALGVSPSSWPWYIWKKKSQLSI</sequence>
<evidence type="ECO:0000313" key="1">
    <source>
        <dbReference type="EMBL" id="GIY61651.1"/>
    </source>
</evidence>
<name>A0AAV4UV84_9ARAC</name>